<reference evidence="2" key="1">
    <citation type="journal article" date="2014" name="Int. J. Syst. Evol. Microbiol.">
        <title>Complete genome sequence of Corynebacterium casei LMG S-19264T (=DSM 44701T), isolated from a smear-ripened cheese.</title>
        <authorList>
            <consortium name="US DOE Joint Genome Institute (JGI-PGF)"/>
            <person name="Walter F."/>
            <person name="Albersmeier A."/>
            <person name="Kalinowski J."/>
            <person name="Ruckert C."/>
        </authorList>
    </citation>
    <scope>NUCLEOTIDE SEQUENCE</scope>
    <source>
        <strain evidence="2">KCTC 12711</strain>
    </source>
</reference>
<sequence length="144" mass="16328">MLRLEAKWFYRMLLLTVLSIGSYVVLQPQYNFSHWMPHRALRSVGVPYDAILWFEQNADIALHLLGGLFITALLYASNLPLLKQSAAKVLACTVGLCLLAEILQLGVGRNVELKDLLLGISGSFMAYLTIKQKKKINRHHTRTY</sequence>
<feature type="transmembrane region" description="Helical" evidence="1">
    <location>
        <begin position="60"/>
        <end position="77"/>
    </location>
</feature>
<evidence type="ECO:0008006" key="4">
    <source>
        <dbReference type="Google" id="ProtNLM"/>
    </source>
</evidence>
<keyword evidence="3" id="KW-1185">Reference proteome</keyword>
<feature type="transmembrane region" description="Helical" evidence="1">
    <location>
        <begin position="89"/>
        <end position="107"/>
    </location>
</feature>
<evidence type="ECO:0000313" key="2">
    <source>
        <dbReference type="EMBL" id="GGZ99009.1"/>
    </source>
</evidence>
<comment type="caution">
    <text evidence="2">The sequence shown here is derived from an EMBL/GenBank/DDBJ whole genome shotgun (WGS) entry which is preliminary data.</text>
</comment>
<evidence type="ECO:0000313" key="3">
    <source>
        <dbReference type="Proteomes" id="UP000614811"/>
    </source>
</evidence>
<name>A0A918RGC6_9GAMM</name>
<gene>
    <name evidence="2" type="ORF">GCM10008090_04450</name>
</gene>
<dbReference type="Proteomes" id="UP000614811">
    <property type="component" value="Unassembled WGS sequence"/>
</dbReference>
<dbReference type="AlphaFoldDB" id="A0A918RGC6"/>
<feature type="transmembrane region" description="Helical" evidence="1">
    <location>
        <begin position="12"/>
        <end position="30"/>
    </location>
</feature>
<accession>A0A918RGC6</accession>
<organism evidence="2 3">
    <name type="scientific">Arenicella chitinivorans</name>
    <dbReference type="NCBI Taxonomy" id="1329800"/>
    <lineage>
        <taxon>Bacteria</taxon>
        <taxon>Pseudomonadati</taxon>
        <taxon>Pseudomonadota</taxon>
        <taxon>Gammaproteobacteria</taxon>
        <taxon>Arenicellales</taxon>
        <taxon>Arenicellaceae</taxon>
        <taxon>Arenicella</taxon>
    </lineage>
</organism>
<dbReference type="EMBL" id="BMXA01000001">
    <property type="protein sequence ID" value="GGZ99009.1"/>
    <property type="molecule type" value="Genomic_DNA"/>
</dbReference>
<reference evidence="2" key="2">
    <citation type="submission" date="2020-09" db="EMBL/GenBank/DDBJ databases">
        <authorList>
            <person name="Sun Q."/>
            <person name="Kim S."/>
        </authorList>
    </citation>
    <scope>NUCLEOTIDE SEQUENCE</scope>
    <source>
        <strain evidence="2">KCTC 12711</strain>
    </source>
</reference>
<protein>
    <recommendedName>
        <fullName evidence="4">VanZ family protein</fullName>
    </recommendedName>
</protein>
<feature type="transmembrane region" description="Helical" evidence="1">
    <location>
        <begin position="113"/>
        <end position="130"/>
    </location>
</feature>
<keyword evidence="1" id="KW-0472">Membrane</keyword>
<proteinExistence type="predicted"/>
<evidence type="ECO:0000256" key="1">
    <source>
        <dbReference type="SAM" id="Phobius"/>
    </source>
</evidence>
<dbReference type="RefSeq" id="WP_189398373.1">
    <property type="nucleotide sequence ID" value="NZ_BMXA01000001.1"/>
</dbReference>
<keyword evidence="1" id="KW-0812">Transmembrane</keyword>
<keyword evidence="1" id="KW-1133">Transmembrane helix</keyword>